<keyword evidence="3" id="KW-1185">Reference proteome</keyword>
<proteinExistence type="predicted"/>
<sequence length="139" mass="15844">EDVVRKRAKDVETARKRAEEEAEIAKIVPILDVEVLKAKLGDRHFTNDVITKQINWHRRFQNESQVLPKTMVTKMNRADKLTHLIVAVERYLINASSGPSAAKLSELQREGSSCHFADAGIRGVELDWHEIEDLEEADE</sequence>
<organism evidence="2 3">
    <name type="scientific">Sphagnurus paluster</name>
    <dbReference type="NCBI Taxonomy" id="117069"/>
    <lineage>
        <taxon>Eukaryota</taxon>
        <taxon>Fungi</taxon>
        <taxon>Dikarya</taxon>
        <taxon>Basidiomycota</taxon>
        <taxon>Agaricomycotina</taxon>
        <taxon>Agaricomycetes</taxon>
        <taxon>Agaricomycetidae</taxon>
        <taxon>Agaricales</taxon>
        <taxon>Tricholomatineae</taxon>
        <taxon>Lyophyllaceae</taxon>
        <taxon>Sphagnurus</taxon>
    </lineage>
</organism>
<protein>
    <submittedName>
        <fullName evidence="2">Uncharacterized protein</fullName>
    </submittedName>
</protein>
<gene>
    <name evidence="2" type="ORF">H0H81_001369</name>
</gene>
<comment type="caution">
    <text evidence="2">The sequence shown here is derived from an EMBL/GenBank/DDBJ whole genome shotgun (WGS) entry which is preliminary data.</text>
</comment>
<evidence type="ECO:0000256" key="1">
    <source>
        <dbReference type="SAM" id="Coils"/>
    </source>
</evidence>
<name>A0A9P7K491_9AGAR</name>
<feature type="non-terminal residue" evidence="2">
    <location>
        <position position="1"/>
    </location>
</feature>
<evidence type="ECO:0000313" key="3">
    <source>
        <dbReference type="Proteomes" id="UP000717328"/>
    </source>
</evidence>
<accession>A0A9P7K491</accession>
<evidence type="ECO:0000313" key="2">
    <source>
        <dbReference type="EMBL" id="KAG5634621.1"/>
    </source>
</evidence>
<keyword evidence="1" id="KW-0175">Coiled coil</keyword>
<dbReference type="OrthoDB" id="3246627at2759"/>
<feature type="coiled-coil region" evidence="1">
    <location>
        <begin position="1"/>
        <end position="28"/>
    </location>
</feature>
<reference evidence="2" key="1">
    <citation type="submission" date="2021-02" db="EMBL/GenBank/DDBJ databases">
        <authorList>
            <person name="Nieuwenhuis M."/>
            <person name="Van De Peppel L.J.J."/>
        </authorList>
    </citation>
    <scope>NUCLEOTIDE SEQUENCE</scope>
    <source>
        <strain evidence="2">D49</strain>
    </source>
</reference>
<dbReference type="EMBL" id="JABCKI010006335">
    <property type="protein sequence ID" value="KAG5634621.1"/>
    <property type="molecule type" value="Genomic_DNA"/>
</dbReference>
<dbReference type="Proteomes" id="UP000717328">
    <property type="component" value="Unassembled WGS sequence"/>
</dbReference>
<dbReference type="AlphaFoldDB" id="A0A9P7K491"/>
<reference evidence="2" key="2">
    <citation type="submission" date="2021-10" db="EMBL/GenBank/DDBJ databases">
        <title>Phylogenomics reveals ancestral predisposition of the termite-cultivated fungus Termitomyces towards a domesticated lifestyle.</title>
        <authorList>
            <person name="Auxier B."/>
            <person name="Grum-Grzhimaylo A."/>
            <person name="Cardenas M.E."/>
            <person name="Lodge J.D."/>
            <person name="Laessoe T."/>
            <person name="Pedersen O."/>
            <person name="Smith M.E."/>
            <person name="Kuyper T.W."/>
            <person name="Franco-Molano E.A."/>
            <person name="Baroni T.J."/>
            <person name="Aanen D.K."/>
        </authorList>
    </citation>
    <scope>NUCLEOTIDE SEQUENCE</scope>
    <source>
        <strain evidence="2">D49</strain>
    </source>
</reference>